<accession>A0A9P5ZPU2</accession>
<protein>
    <submittedName>
        <fullName evidence="1">Uncharacterized protein</fullName>
    </submittedName>
</protein>
<comment type="caution">
    <text evidence="1">The sequence shown here is derived from an EMBL/GenBank/DDBJ whole genome shotgun (WGS) entry which is preliminary data.</text>
</comment>
<keyword evidence="2" id="KW-1185">Reference proteome</keyword>
<evidence type="ECO:0000313" key="1">
    <source>
        <dbReference type="EMBL" id="KAF9491471.1"/>
    </source>
</evidence>
<proteinExistence type="predicted"/>
<reference evidence="1" key="1">
    <citation type="submission" date="2020-11" db="EMBL/GenBank/DDBJ databases">
        <authorList>
            <consortium name="DOE Joint Genome Institute"/>
            <person name="Ahrendt S."/>
            <person name="Riley R."/>
            <person name="Andreopoulos W."/>
            <person name="Labutti K."/>
            <person name="Pangilinan J."/>
            <person name="Ruiz-Duenas F.J."/>
            <person name="Barrasa J.M."/>
            <person name="Sanchez-Garcia M."/>
            <person name="Camarero S."/>
            <person name="Miyauchi S."/>
            <person name="Serrano A."/>
            <person name="Linde D."/>
            <person name="Babiker R."/>
            <person name="Drula E."/>
            <person name="Ayuso-Fernandez I."/>
            <person name="Pacheco R."/>
            <person name="Padilla G."/>
            <person name="Ferreira P."/>
            <person name="Barriuso J."/>
            <person name="Kellner H."/>
            <person name="Castanera R."/>
            <person name="Alfaro M."/>
            <person name="Ramirez L."/>
            <person name="Pisabarro A.G."/>
            <person name="Kuo A."/>
            <person name="Tritt A."/>
            <person name="Lipzen A."/>
            <person name="He G."/>
            <person name="Yan M."/>
            <person name="Ng V."/>
            <person name="Cullen D."/>
            <person name="Martin F."/>
            <person name="Rosso M.-N."/>
            <person name="Henrissat B."/>
            <person name="Hibbett D."/>
            <person name="Martinez A.T."/>
            <person name="Grigoriev I.V."/>
        </authorList>
    </citation>
    <scope>NUCLEOTIDE SEQUENCE</scope>
    <source>
        <strain evidence="1">ATCC 90797</strain>
    </source>
</reference>
<name>A0A9P5ZPU2_PLEER</name>
<dbReference type="EMBL" id="MU154619">
    <property type="protein sequence ID" value="KAF9491471.1"/>
    <property type="molecule type" value="Genomic_DNA"/>
</dbReference>
<organism evidence="1 2">
    <name type="scientific">Pleurotus eryngii</name>
    <name type="common">Boletus of the steppes</name>
    <dbReference type="NCBI Taxonomy" id="5323"/>
    <lineage>
        <taxon>Eukaryota</taxon>
        <taxon>Fungi</taxon>
        <taxon>Dikarya</taxon>
        <taxon>Basidiomycota</taxon>
        <taxon>Agaricomycotina</taxon>
        <taxon>Agaricomycetes</taxon>
        <taxon>Agaricomycetidae</taxon>
        <taxon>Agaricales</taxon>
        <taxon>Pleurotineae</taxon>
        <taxon>Pleurotaceae</taxon>
        <taxon>Pleurotus</taxon>
    </lineage>
</organism>
<gene>
    <name evidence="1" type="ORF">BDN71DRAFT_1433978</name>
</gene>
<sequence>MVMGEAPGAVANIDLGGQTFEEKDNMYSGNDEVPLFISSWEESWRINVQVPDDTLQGVSSSDGALGKDSLVNKAMYLVGGGEKGRTKNEMMSIDHTWLVQVEMERGQQGYSVLGVGGTTNPGLPQEVEDCFYSTLEERDSGSSTCYGVARIKGQDQPFGSCKGLPLGLLAQMVVVEDVLCGDAVYS</sequence>
<dbReference type="AlphaFoldDB" id="A0A9P5ZPU2"/>
<dbReference type="Proteomes" id="UP000807025">
    <property type="component" value="Unassembled WGS sequence"/>
</dbReference>
<evidence type="ECO:0000313" key="2">
    <source>
        <dbReference type="Proteomes" id="UP000807025"/>
    </source>
</evidence>